<protein>
    <submittedName>
        <fullName evidence="1">Uncharacterized protein</fullName>
    </submittedName>
</protein>
<name>A0A0A8XWY6_ARUDO</name>
<accession>A0A0A8XWY6</accession>
<evidence type="ECO:0000313" key="1">
    <source>
        <dbReference type="EMBL" id="JAD17150.1"/>
    </source>
</evidence>
<sequence length="151" mass="16634">MNSSRMGADEPWHSLSCRLLVAPVLTSPRRLPHHQSVLPPCHLSSLHRKITRSTAATTQHYCMIPLANNLPASGGSISRSSISSSASTAWAGRPSCSSCCAGSTTSALSLRRIRRNYEAEVQPCHGWWRRWFDMDGKVRPSLPLDPARLET</sequence>
<reference evidence="1" key="2">
    <citation type="journal article" date="2015" name="Data Brief">
        <title>Shoot transcriptome of the giant reed, Arundo donax.</title>
        <authorList>
            <person name="Barrero R.A."/>
            <person name="Guerrero F.D."/>
            <person name="Moolhuijzen P."/>
            <person name="Goolsby J.A."/>
            <person name="Tidwell J."/>
            <person name="Bellgard S.E."/>
            <person name="Bellgard M.I."/>
        </authorList>
    </citation>
    <scope>NUCLEOTIDE SEQUENCE</scope>
    <source>
        <tissue evidence="1">Shoot tissue taken approximately 20 cm above the soil surface</tissue>
    </source>
</reference>
<dbReference type="AlphaFoldDB" id="A0A0A8XWY6"/>
<dbReference type="EMBL" id="GBRH01280745">
    <property type="protein sequence ID" value="JAD17150.1"/>
    <property type="molecule type" value="Transcribed_RNA"/>
</dbReference>
<reference evidence="1" key="1">
    <citation type="submission" date="2014-09" db="EMBL/GenBank/DDBJ databases">
        <authorList>
            <person name="Magalhaes I.L.F."/>
            <person name="Oliveira U."/>
            <person name="Santos F.R."/>
            <person name="Vidigal T.H.D.A."/>
            <person name="Brescovit A.D."/>
            <person name="Santos A.J."/>
        </authorList>
    </citation>
    <scope>NUCLEOTIDE SEQUENCE</scope>
    <source>
        <tissue evidence="1">Shoot tissue taken approximately 20 cm above the soil surface</tissue>
    </source>
</reference>
<organism evidence="1">
    <name type="scientific">Arundo donax</name>
    <name type="common">Giant reed</name>
    <name type="synonym">Donax arundinaceus</name>
    <dbReference type="NCBI Taxonomy" id="35708"/>
    <lineage>
        <taxon>Eukaryota</taxon>
        <taxon>Viridiplantae</taxon>
        <taxon>Streptophyta</taxon>
        <taxon>Embryophyta</taxon>
        <taxon>Tracheophyta</taxon>
        <taxon>Spermatophyta</taxon>
        <taxon>Magnoliopsida</taxon>
        <taxon>Liliopsida</taxon>
        <taxon>Poales</taxon>
        <taxon>Poaceae</taxon>
        <taxon>PACMAD clade</taxon>
        <taxon>Arundinoideae</taxon>
        <taxon>Arundineae</taxon>
        <taxon>Arundo</taxon>
    </lineage>
</organism>
<proteinExistence type="predicted"/>